<proteinExistence type="predicted"/>
<dbReference type="SMART" id="SM00028">
    <property type="entry name" value="TPR"/>
    <property type="match status" value="4"/>
</dbReference>
<keyword evidence="2 3" id="KW-0802">TPR repeat</keyword>
<protein>
    <recommendedName>
        <fullName evidence="6">Tetratricopeptide repeat protein</fullName>
    </recommendedName>
</protein>
<feature type="repeat" description="TPR" evidence="3">
    <location>
        <begin position="103"/>
        <end position="136"/>
    </location>
</feature>
<dbReference type="PANTHER" id="PTHR44943:SF8">
    <property type="entry name" value="TPR REPEAT-CONTAINING PROTEIN MJ0263"/>
    <property type="match status" value="1"/>
</dbReference>
<dbReference type="PROSITE" id="PS50293">
    <property type="entry name" value="TPR_REGION"/>
    <property type="match status" value="1"/>
</dbReference>
<evidence type="ECO:0000313" key="4">
    <source>
        <dbReference type="EMBL" id="OGK00306.1"/>
    </source>
</evidence>
<dbReference type="PANTHER" id="PTHR44943">
    <property type="entry name" value="CELLULOSE SYNTHASE OPERON PROTEIN C"/>
    <property type="match status" value="1"/>
</dbReference>
<dbReference type="PROSITE" id="PS50005">
    <property type="entry name" value="TPR"/>
    <property type="match status" value="2"/>
</dbReference>
<dbReference type="Proteomes" id="UP000179243">
    <property type="component" value="Unassembled WGS sequence"/>
</dbReference>
<keyword evidence="1" id="KW-0677">Repeat</keyword>
<dbReference type="EMBL" id="MFYX01000149">
    <property type="protein sequence ID" value="OGK00306.1"/>
    <property type="molecule type" value="Genomic_DNA"/>
</dbReference>
<dbReference type="InterPro" id="IPR011990">
    <property type="entry name" value="TPR-like_helical_dom_sf"/>
</dbReference>
<comment type="caution">
    <text evidence="4">The sequence shown here is derived from an EMBL/GenBank/DDBJ whole genome shotgun (WGS) entry which is preliminary data.</text>
</comment>
<evidence type="ECO:0000256" key="2">
    <source>
        <dbReference type="ARBA" id="ARBA00022803"/>
    </source>
</evidence>
<evidence type="ECO:0000256" key="1">
    <source>
        <dbReference type="ARBA" id="ARBA00022737"/>
    </source>
</evidence>
<evidence type="ECO:0000313" key="5">
    <source>
        <dbReference type="Proteomes" id="UP000179243"/>
    </source>
</evidence>
<evidence type="ECO:0000256" key="3">
    <source>
        <dbReference type="PROSITE-ProRule" id="PRU00339"/>
    </source>
</evidence>
<name>A0A1F7F1D2_UNCRA</name>
<dbReference type="AlphaFoldDB" id="A0A1F7F1D2"/>
<dbReference type="Pfam" id="PF00515">
    <property type="entry name" value="TPR_1"/>
    <property type="match status" value="1"/>
</dbReference>
<reference evidence="4 5" key="1">
    <citation type="journal article" date="2016" name="Nat. Commun.">
        <title>Thousands of microbial genomes shed light on interconnected biogeochemical processes in an aquifer system.</title>
        <authorList>
            <person name="Anantharaman K."/>
            <person name="Brown C.T."/>
            <person name="Hug L.A."/>
            <person name="Sharon I."/>
            <person name="Castelle C.J."/>
            <person name="Probst A.J."/>
            <person name="Thomas B.C."/>
            <person name="Singh A."/>
            <person name="Wilkins M.J."/>
            <person name="Karaoz U."/>
            <person name="Brodie E.L."/>
            <person name="Williams K.H."/>
            <person name="Hubbard S.S."/>
            <person name="Banfield J.F."/>
        </authorList>
    </citation>
    <scope>NUCLEOTIDE SEQUENCE [LARGE SCALE GENOMIC DNA]</scope>
</reference>
<organism evidence="4 5">
    <name type="scientific">Candidatus Raymondbacteria bacterium RIFOXYD12_FULL_49_13</name>
    <dbReference type="NCBI Taxonomy" id="1817890"/>
    <lineage>
        <taxon>Bacteria</taxon>
        <taxon>Raymondiibacteriota</taxon>
    </lineage>
</organism>
<dbReference type="InterPro" id="IPR019734">
    <property type="entry name" value="TPR_rpt"/>
</dbReference>
<evidence type="ECO:0008006" key="6">
    <source>
        <dbReference type="Google" id="ProtNLM"/>
    </source>
</evidence>
<gene>
    <name evidence="4" type="ORF">A2519_10945</name>
</gene>
<dbReference type="InterPro" id="IPR051685">
    <property type="entry name" value="Ycf3/AcsC/BcsC/TPR_MFPF"/>
</dbReference>
<accession>A0A1F7F1D2</accession>
<feature type="repeat" description="TPR" evidence="3">
    <location>
        <begin position="236"/>
        <end position="269"/>
    </location>
</feature>
<dbReference type="Gene3D" id="1.25.40.10">
    <property type="entry name" value="Tetratricopeptide repeat domain"/>
    <property type="match status" value="2"/>
</dbReference>
<sequence length="318" mass="36510">MQKCGLCKIKKSQRTCMAKNKLEICSMCCAAIRNDECDGCRYYADSMKYKKELGGKKTPKFIFEVKPEIEEQIDRVLELVENNSLSEAERMLDGIPAVDSEYYMVNFARGTVMAKWDNPDDAIRYFDKALKMFPYFFPALFNKGMAYKIKMDIPNMVRAFKEAIEYGDHNNENVIWAKQFLWELNDDIRKREGVNLDTFVKAYDVFETAVKAMEEMDWEGAIRIFKECVSINPGNARSYGNMGLCYAKLGQKQEALAVFDKALQVDPDYEPAQINKASLLSLEEGETLHEGPVPIINYGLDYQAKNKSLLKDLLRKLA</sequence>
<dbReference type="SUPFAM" id="SSF48452">
    <property type="entry name" value="TPR-like"/>
    <property type="match status" value="1"/>
</dbReference>